<proteinExistence type="inferred from homology"/>
<comment type="caution">
    <text evidence="6">The sequence shown here is derived from an EMBL/GenBank/DDBJ whole genome shotgun (WGS) entry which is preliminary data.</text>
</comment>
<dbReference type="AlphaFoldDB" id="A0AAV5DHT4"/>
<dbReference type="GO" id="GO:0004857">
    <property type="term" value="F:enzyme inhibitor activity"/>
    <property type="evidence" value="ECO:0007669"/>
    <property type="project" value="InterPro"/>
</dbReference>
<evidence type="ECO:0000256" key="3">
    <source>
        <dbReference type="ARBA" id="ARBA00038471"/>
    </source>
</evidence>
<evidence type="ECO:0000256" key="2">
    <source>
        <dbReference type="ARBA" id="ARBA00023157"/>
    </source>
</evidence>
<keyword evidence="1 4" id="KW-0732">Signal</keyword>
<dbReference type="InterPro" id="IPR035513">
    <property type="entry name" value="Invertase/methylesterase_inhib"/>
</dbReference>
<feature type="chain" id="PRO_5043585204" description="Pectinesterase inhibitor domain-containing protein" evidence="4">
    <location>
        <begin position="27"/>
        <end position="194"/>
    </location>
</feature>
<dbReference type="EMBL" id="BQKI01000017">
    <property type="protein sequence ID" value="GJN09832.1"/>
    <property type="molecule type" value="Genomic_DNA"/>
</dbReference>
<dbReference type="Gene3D" id="1.20.140.40">
    <property type="entry name" value="Invertase/pectin methylesterase inhibitor family protein"/>
    <property type="match status" value="1"/>
</dbReference>
<dbReference type="Pfam" id="PF04043">
    <property type="entry name" value="PMEI"/>
    <property type="match status" value="1"/>
</dbReference>
<evidence type="ECO:0000259" key="5">
    <source>
        <dbReference type="Pfam" id="PF04043"/>
    </source>
</evidence>
<comment type="similarity">
    <text evidence="3">Belongs to the PMEI family.</text>
</comment>
<evidence type="ECO:0000313" key="6">
    <source>
        <dbReference type="EMBL" id="GJN09832.1"/>
    </source>
</evidence>
<organism evidence="6 7">
    <name type="scientific">Eleusine coracana subsp. coracana</name>
    <dbReference type="NCBI Taxonomy" id="191504"/>
    <lineage>
        <taxon>Eukaryota</taxon>
        <taxon>Viridiplantae</taxon>
        <taxon>Streptophyta</taxon>
        <taxon>Embryophyta</taxon>
        <taxon>Tracheophyta</taxon>
        <taxon>Spermatophyta</taxon>
        <taxon>Magnoliopsida</taxon>
        <taxon>Liliopsida</taxon>
        <taxon>Poales</taxon>
        <taxon>Poaceae</taxon>
        <taxon>PACMAD clade</taxon>
        <taxon>Chloridoideae</taxon>
        <taxon>Cynodonteae</taxon>
        <taxon>Eleusininae</taxon>
        <taxon>Eleusine</taxon>
    </lineage>
</organism>
<dbReference type="PANTHER" id="PTHR35357">
    <property type="entry name" value="OS02G0537100 PROTEIN"/>
    <property type="match status" value="1"/>
</dbReference>
<gene>
    <name evidence="6" type="primary">ga27877</name>
    <name evidence="6" type="ORF">PR202_ga27877</name>
</gene>
<sequence>MACLQTLSSCATIVLLLVLVPHTCTASALQDKCEKYAGGTQSDYDFCMKTMQIDAASATADARGLAVIAAIIARAMANVTEDRIEAELRLRGAGAAPPARRDRLSACAAEYAATARRLELAARVAAGPAGGGARELRQAQAILFEAYGAAELCDAEFANAGLPGSPVTAADRRLDGVISMAISFLPIASSKTRA</sequence>
<dbReference type="NCBIfam" id="TIGR01614">
    <property type="entry name" value="PME_inhib"/>
    <property type="match status" value="1"/>
</dbReference>
<reference evidence="6" key="2">
    <citation type="submission" date="2021-12" db="EMBL/GenBank/DDBJ databases">
        <title>Resequencing data analysis of finger millet.</title>
        <authorList>
            <person name="Hatakeyama M."/>
            <person name="Aluri S."/>
            <person name="Balachadran M.T."/>
            <person name="Sivarajan S.R."/>
            <person name="Poveda L."/>
            <person name="Shimizu-Inatsugi R."/>
            <person name="Schlapbach R."/>
            <person name="Sreeman S.M."/>
            <person name="Shimizu K.K."/>
        </authorList>
    </citation>
    <scope>NUCLEOTIDE SEQUENCE</scope>
</reference>
<dbReference type="Proteomes" id="UP001054889">
    <property type="component" value="Unassembled WGS sequence"/>
</dbReference>
<reference evidence="6" key="1">
    <citation type="journal article" date="2018" name="DNA Res.">
        <title>Multiple hybrid de novo genome assembly of finger millet, an orphan allotetraploid crop.</title>
        <authorList>
            <person name="Hatakeyama M."/>
            <person name="Aluri S."/>
            <person name="Balachadran M.T."/>
            <person name="Sivarajan S.R."/>
            <person name="Patrignani A."/>
            <person name="Gruter S."/>
            <person name="Poveda L."/>
            <person name="Shimizu-Inatsugi R."/>
            <person name="Baeten J."/>
            <person name="Francoijs K.J."/>
            <person name="Nataraja K.N."/>
            <person name="Reddy Y.A.N."/>
            <person name="Phadnis S."/>
            <person name="Ravikumar R.L."/>
            <person name="Schlapbach R."/>
            <person name="Sreeman S.M."/>
            <person name="Shimizu K.K."/>
        </authorList>
    </citation>
    <scope>NUCLEOTIDE SEQUENCE</scope>
</reference>
<accession>A0AAV5DHT4</accession>
<feature type="domain" description="Pectinesterase inhibitor" evidence="5">
    <location>
        <begin position="29"/>
        <end position="181"/>
    </location>
</feature>
<evidence type="ECO:0000313" key="7">
    <source>
        <dbReference type="Proteomes" id="UP001054889"/>
    </source>
</evidence>
<dbReference type="InterPro" id="IPR006501">
    <property type="entry name" value="Pectinesterase_inhib_dom"/>
</dbReference>
<evidence type="ECO:0000256" key="1">
    <source>
        <dbReference type="ARBA" id="ARBA00022729"/>
    </source>
</evidence>
<dbReference type="SUPFAM" id="SSF101148">
    <property type="entry name" value="Plant invertase/pectin methylesterase inhibitor"/>
    <property type="match status" value="1"/>
</dbReference>
<keyword evidence="7" id="KW-1185">Reference proteome</keyword>
<keyword evidence="2" id="KW-1015">Disulfide bond</keyword>
<feature type="signal peptide" evidence="4">
    <location>
        <begin position="1"/>
        <end position="26"/>
    </location>
</feature>
<protein>
    <recommendedName>
        <fullName evidence="5">Pectinesterase inhibitor domain-containing protein</fullName>
    </recommendedName>
</protein>
<dbReference type="PANTHER" id="PTHR35357:SF24">
    <property type="entry name" value="OS04G0587200 PROTEIN"/>
    <property type="match status" value="1"/>
</dbReference>
<evidence type="ECO:0000256" key="4">
    <source>
        <dbReference type="SAM" id="SignalP"/>
    </source>
</evidence>
<name>A0AAV5DHT4_ELECO</name>